<dbReference type="Gene3D" id="1.10.510.10">
    <property type="entry name" value="Transferase(Phosphotransferase) domain 1"/>
    <property type="match status" value="1"/>
</dbReference>
<keyword evidence="1" id="KW-0175">Coiled coil</keyword>
<evidence type="ECO:0000313" key="4">
    <source>
        <dbReference type="EnsemblMetazoa" id="PHUM238310-PA"/>
    </source>
</evidence>
<dbReference type="EnsemblMetazoa" id="PHUM238310-RA">
    <property type="protein sequence ID" value="PHUM238310-PA"/>
    <property type="gene ID" value="PHUM238310"/>
</dbReference>
<dbReference type="VEuPathDB" id="VectorBase:PHUM238310"/>
<dbReference type="InterPro" id="IPR036181">
    <property type="entry name" value="MIT_dom_sf"/>
</dbReference>
<dbReference type="eggNOG" id="KOG0603">
    <property type="taxonomic scope" value="Eukaryota"/>
</dbReference>
<evidence type="ECO:0000313" key="5">
    <source>
        <dbReference type="Proteomes" id="UP000009046"/>
    </source>
</evidence>
<name>E0VJ40_PEDHC</name>
<feature type="coiled-coil region" evidence="1">
    <location>
        <begin position="517"/>
        <end position="544"/>
    </location>
</feature>
<sequence>MPQLFNQVSNIGGSSPKTFGRKSNYINNENSKPNYLFLEFDESNCAEPKCLSPIRSSCLTESFEKEILKKCSYDSVVELHDSLNKNEVAFSVDADDVVKSLNAEEVNNLNDSTLQLINISKNKTDCILESQLESNDGWVVVNADPLISDNSLFSLNLKNPNPIFLPLDSSSSERDYLVEAAYYVGQAQKFEIEEEFEAAFSFYKASISCLWKGMQCSREKFDFEKLEAIEKKIKQYLSKAETIYLSHMVRDNNITDKDEIETAEKLEMYKVLKILESVMLVVNKEDEKYYVIKVLQKSPSPFDKEKKTCIPVNVPYMVKLFKYFENENSLFLVLEYAKGGKLLDGFNDDSIINLWLRETRVNCLKNKLSRKGTLNKVAESQNNVRSIRDDVKKYKLFNNVYEESDTPSSSLESLQNENTSSILTENGNEALEETETTLDFKNLEIIDLVENSQKLLNSVKKTLKKSETLTNAVSQELINIETVFDLNSKSDDFEKFNSKNLSNSNLMADDDKFICSHVKSESDLENLTEKNDNLNSIKEIKKLKSCYKCSESVIRHRAAEIVVALETLHHYGVIYRDLHPKNILLNDSGNVLLTFKAEWKQVDSILSEEAVKKLYVAPENFTVFPITPAVDWWSFGVLLFELLTGKELISCYPEGILQHTTLTFPDFLSPEACSLLTELLRHEPRERLGSAVNGAEDIKCHPFFHSINWKSLYDDDDDDDDYRF</sequence>
<dbReference type="EMBL" id="DS235219">
    <property type="protein sequence ID" value="EEB13396.1"/>
    <property type="molecule type" value="Genomic_DNA"/>
</dbReference>
<dbReference type="CTD" id="8230410"/>
<keyword evidence="3" id="KW-0418">Kinase</keyword>
<proteinExistence type="predicted"/>
<dbReference type="InParanoid" id="E0VJ40"/>
<dbReference type="GO" id="GO:0004697">
    <property type="term" value="F:diacylglycerol-dependent serine/threonine kinase activity"/>
    <property type="evidence" value="ECO:0007669"/>
    <property type="project" value="UniProtKB-EC"/>
</dbReference>
<dbReference type="Pfam" id="PF04212">
    <property type="entry name" value="MIT"/>
    <property type="match status" value="1"/>
</dbReference>
<reference evidence="4" key="3">
    <citation type="submission" date="2020-05" db="UniProtKB">
        <authorList>
            <consortium name="EnsemblMetazoa"/>
        </authorList>
    </citation>
    <scope>IDENTIFICATION</scope>
    <source>
        <strain evidence="4">USDA</strain>
    </source>
</reference>
<dbReference type="EC" id="2.7.11.13" evidence="3"/>
<dbReference type="InterPro" id="IPR007330">
    <property type="entry name" value="MIT_dom"/>
</dbReference>
<dbReference type="Pfam" id="PF00069">
    <property type="entry name" value="Pkinase"/>
    <property type="match status" value="1"/>
</dbReference>
<dbReference type="KEGG" id="phu:Phum_PHUM238310"/>
<dbReference type="OMA" id="TFRSDWW"/>
<dbReference type="OrthoDB" id="1278353at2759"/>
<dbReference type="SMART" id="SM00220">
    <property type="entry name" value="S_TKc"/>
    <property type="match status" value="1"/>
</dbReference>
<dbReference type="Gene3D" id="1.20.58.80">
    <property type="entry name" value="Phosphotransferase system, lactose/cellobiose-type IIA subunit"/>
    <property type="match status" value="1"/>
</dbReference>
<dbReference type="SUPFAM" id="SSF56112">
    <property type="entry name" value="Protein kinase-like (PK-like)"/>
    <property type="match status" value="1"/>
</dbReference>
<evidence type="ECO:0000313" key="3">
    <source>
        <dbReference type="EMBL" id="EEB13396.1"/>
    </source>
</evidence>
<dbReference type="InterPro" id="IPR051866">
    <property type="entry name" value="Intracell_Sig-Traffick_Protein"/>
</dbReference>
<organism>
    <name type="scientific">Pediculus humanus subsp. corporis</name>
    <name type="common">Body louse</name>
    <dbReference type="NCBI Taxonomy" id="121224"/>
    <lineage>
        <taxon>Eukaryota</taxon>
        <taxon>Metazoa</taxon>
        <taxon>Ecdysozoa</taxon>
        <taxon>Arthropoda</taxon>
        <taxon>Hexapoda</taxon>
        <taxon>Insecta</taxon>
        <taxon>Pterygota</taxon>
        <taxon>Neoptera</taxon>
        <taxon>Paraneoptera</taxon>
        <taxon>Psocodea</taxon>
        <taxon>Troctomorpha</taxon>
        <taxon>Phthiraptera</taxon>
        <taxon>Anoplura</taxon>
        <taxon>Pediculidae</taxon>
        <taxon>Pediculus</taxon>
    </lineage>
</organism>
<dbReference type="PANTHER" id="PTHR15508:SF8">
    <property type="entry name" value="LD24550P"/>
    <property type="match status" value="1"/>
</dbReference>
<dbReference type="GeneID" id="8230410"/>
<reference evidence="3" key="1">
    <citation type="submission" date="2007-04" db="EMBL/GenBank/DDBJ databases">
        <title>Annotation of Pediculus humanus corporis strain USDA.</title>
        <authorList>
            <person name="Kirkness E."/>
            <person name="Hannick L."/>
            <person name="Hass B."/>
            <person name="Bruggner R."/>
            <person name="Lawson D."/>
            <person name="Bidwell S."/>
            <person name="Joardar V."/>
            <person name="Caler E."/>
            <person name="Walenz B."/>
            <person name="Inman J."/>
            <person name="Schobel S."/>
            <person name="Galinsky K."/>
            <person name="Amedeo P."/>
            <person name="Strausberg R."/>
        </authorList>
    </citation>
    <scope>NUCLEOTIDE SEQUENCE</scope>
    <source>
        <strain evidence="3">USDA</strain>
    </source>
</reference>
<dbReference type="AlphaFoldDB" id="E0VJ40"/>
<reference evidence="3" key="2">
    <citation type="submission" date="2007-04" db="EMBL/GenBank/DDBJ databases">
        <title>The genome of the human body louse.</title>
        <authorList>
            <consortium name="The Human Body Louse Genome Consortium"/>
            <person name="Kirkness E."/>
            <person name="Walenz B."/>
            <person name="Hass B."/>
            <person name="Bruggner R."/>
            <person name="Strausberg R."/>
        </authorList>
    </citation>
    <scope>NUCLEOTIDE SEQUENCE</scope>
    <source>
        <strain evidence="3">USDA</strain>
    </source>
</reference>
<dbReference type="InterPro" id="IPR011009">
    <property type="entry name" value="Kinase-like_dom_sf"/>
</dbReference>
<keyword evidence="5" id="KW-1185">Reference proteome</keyword>
<evidence type="ECO:0000256" key="1">
    <source>
        <dbReference type="SAM" id="Coils"/>
    </source>
</evidence>
<dbReference type="SUPFAM" id="SSF116846">
    <property type="entry name" value="MIT domain"/>
    <property type="match status" value="1"/>
</dbReference>
<keyword evidence="3" id="KW-0808">Transferase</keyword>
<dbReference type="Proteomes" id="UP000009046">
    <property type="component" value="Unassembled WGS sequence"/>
</dbReference>
<dbReference type="Gene3D" id="3.30.200.20">
    <property type="entry name" value="Phosphorylase Kinase, domain 1"/>
    <property type="match status" value="2"/>
</dbReference>
<dbReference type="HOGENOM" id="CLU_382332_0_0_1"/>
<dbReference type="InterPro" id="IPR000719">
    <property type="entry name" value="Prot_kinase_dom"/>
</dbReference>
<evidence type="ECO:0000259" key="2">
    <source>
        <dbReference type="PROSITE" id="PS50011"/>
    </source>
</evidence>
<gene>
    <name evidence="4" type="primary">8230410</name>
    <name evidence="3" type="ORF">Phum_PHUM238310</name>
</gene>
<dbReference type="PANTHER" id="PTHR15508">
    <property type="entry name" value="RIBOSOMAL PROTEIN S6 KINASE"/>
    <property type="match status" value="1"/>
</dbReference>
<dbReference type="GO" id="GO:0005524">
    <property type="term" value="F:ATP binding"/>
    <property type="evidence" value="ECO:0007669"/>
    <property type="project" value="InterPro"/>
</dbReference>
<dbReference type="RefSeq" id="XP_002426134.1">
    <property type="nucleotide sequence ID" value="XM_002426089.1"/>
</dbReference>
<dbReference type="PROSITE" id="PS50011">
    <property type="entry name" value="PROTEIN_KINASE_DOM"/>
    <property type="match status" value="1"/>
</dbReference>
<accession>E0VJ40</accession>
<dbReference type="FunCoup" id="E0VJ40">
    <property type="interactions" value="1212"/>
</dbReference>
<feature type="domain" description="Protein kinase" evidence="2">
    <location>
        <begin position="254"/>
        <end position="704"/>
    </location>
</feature>
<dbReference type="STRING" id="121224.E0VJ40"/>
<protein>
    <submittedName>
        <fullName evidence="3 4">Ribosomal protein S6 kinase, putative</fullName>
        <ecNumber evidence="3">2.7.11.13</ecNumber>
    </submittedName>
</protein>
<dbReference type="EMBL" id="AAZO01002765">
    <property type="status" value="NOT_ANNOTATED_CDS"/>
    <property type="molecule type" value="Genomic_DNA"/>
</dbReference>